<evidence type="ECO:0000256" key="1">
    <source>
        <dbReference type="SAM" id="Phobius"/>
    </source>
</evidence>
<dbReference type="AlphaFoldDB" id="A0A1Y1QJ76"/>
<keyword evidence="1" id="KW-1133">Transmembrane helix</keyword>
<sequence length="318" mass="37110">MNIRKDIFFLLSLTSIVFLSQTTGFDLYSHSISYYYYEQSIDHAYLFFDKLIFPRYGLLSILYELASRMGMPIALFAFSLTIIPNYIIIKSIITKEIFRFHDLLTISFILILNLFYSGLTLVLLYLISYLIIKDRKLLIGGLLHPIGILIFALGALFTRILIQYTIILILFFTLIFFTSDNQVFYAQAHNDFKKTIDFSTIALDLQDAIERKKQEIFGGMLIISLGFFLTRRKNILSRILKIFNLKIKKLTLLKGSVMLTLLLSVYMALKPSPNFITAILSADINQVIYVSWFDWGERDTYMTHAQLYFERYKYVDSE</sequence>
<feature type="transmembrane region" description="Helical" evidence="1">
    <location>
        <begin position="214"/>
        <end position="230"/>
    </location>
</feature>
<reference evidence="2 3" key="1">
    <citation type="submission" date="2017-01" db="EMBL/GenBank/DDBJ databases">
        <title>Novel large sulfur bacteria in the metagenomes of groundwater-fed chemosynthetic microbial mats in the Lake Huron basin.</title>
        <authorList>
            <person name="Sharrar A.M."/>
            <person name="Flood B.E."/>
            <person name="Bailey J.V."/>
            <person name="Jones D.S."/>
            <person name="Biddanda B."/>
            <person name="Ruberg S.A."/>
            <person name="Marcus D.N."/>
            <person name="Dick G.J."/>
        </authorList>
    </citation>
    <scope>NUCLEOTIDE SEQUENCE [LARGE SCALE GENOMIC DNA]</scope>
    <source>
        <strain evidence="2">A8</strain>
    </source>
</reference>
<name>A0A1Y1QJ76_9GAMM</name>
<feature type="transmembrane region" description="Helical" evidence="1">
    <location>
        <begin position="251"/>
        <end position="269"/>
    </location>
</feature>
<feature type="transmembrane region" description="Helical" evidence="1">
    <location>
        <begin position="138"/>
        <end position="157"/>
    </location>
</feature>
<evidence type="ECO:0000313" key="3">
    <source>
        <dbReference type="Proteomes" id="UP000192491"/>
    </source>
</evidence>
<protein>
    <recommendedName>
        <fullName evidence="4">Glycosyltransferase RgtA/B/C/D-like domain-containing protein</fullName>
    </recommendedName>
</protein>
<proteinExistence type="predicted"/>
<dbReference type="Proteomes" id="UP000192491">
    <property type="component" value="Unassembled WGS sequence"/>
</dbReference>
<accession>A0A1Y1QJ76</accession>
<keyword evidence="1" id="KW-0472">Membrane</keyword>
<dbReference type="EMBL" id="MTEJ01000224">
    <property type="protein sequence ID" value="OQX06983.1"/>
    <property type="molecule type" value="Genomic_DNA"/>
</dbReference>
<organism evidence="2 3">
    <name type="scientific">Thiothrix lacustris</name>
    <dbReference type="NCBI Taxonomy" id="525917"/>
    <lineage>
        <taxon>Bacteria</taxon>
        <taxon>Pseudomonadati</taxon>
        <taxon>Pseudomonadota</taxon>
        <taxon>Gammaproteobacteria</taxon>
        <taxon>Thiotrichales</taxon>
        <taxon>Thiotrichaceae</taxon>
        <taxon>Thiothrix</taxon>
    </lineage>
</organism>
<evidence type="ECO:0008006" key="4">
    <source>
        <dbReference type="Google" id="ProtNLM"/>
    </source>
</evidence>
<evidence type="ECO:0000313" key="2">
    <source>
        <dbReference type="EMBL" id="OQX06983.1"/>
    </source>
</evidence>
<keyword evidence="1" id="KW-0812">Transmembrane</keyword>
<gene>
    <name evidence="2" type="ORF">BWK73_29320</name>
</gene>
<feature type="transmembrane region" description="Helical" evidence="1">
    <location>
        <begin position="164"/>
        <end position="185"/>
    </location>
</feature>
<feature type="transmembrane region" description="Helical" evidence="1">
    <location>
        <begin position="69"/>
        <end position="89"/>
    </location>
</feature>
<comment type="caution">
    <text evidence="2">The sequence shown here is derived from an EMBL/GenBank/DDBJ whole genome shotgun (WGS) entry which is preliminary data.</text>
</comment>
<feature type="transmembrane region" description="Helical" evidence="1">
    <location>
        <begin position="110"/>
        <end position="132"/>
    </location>
</feature>